<evidence type="ECO:0000313" key="2">
    <source>
        <dbReference type="EMBL" id="OKL62134.1"/>
    </source>
</evidence>
<accession>A0A225AUS0</accession>
<dbReference type="AlphaFoldDB" id="A0A225AUS0"/>
<evidence type="ECO:0000313" key="3">
    <source>
        <dbReference type="Proteomes" id="UP000214365"/>
    </source>
</evidence>
<feature type="compositionally biased region" description="Polar residues" evidence="1">
    <location>
        <begin position="58"/>
        <end position="78"/>
    </location>
</feature>
<sequence>MYRQPQQSQNNGPASTTENAQQPGQNREQGRLPSNTSGSSINNTNQVSFPAHEGARWNSPSETVSRLRGNNTDPNSSGYDLERATAQLREADAAISSILNGGITSSYSGSGSRHSRPSDSLPWPSHIDRFLGLSDPGPRWRSKRRKLDSDDNREGLSGFSYGHYGQVVPGPLKMEISSCDGGNYYDEGESSWPGNVLLDDSSVYCTKKSRCNMVLNHRGETPFCLKQIVIRAPKKGFDAPIQEGMIFVSMSSDDLLERTAQYQLHYPQSQRCHHSRRHYTNPSREYMNAYRARNRGITTTTTSAGDLVAQAEPRRQSSDPNELPRSRRSLLNPTYAEPQFRVTTENDINSDDATNDEQDNDELPSATEIELLDLGEDGELFCPEDEEDSDDGDTVELNRGRLDTRRQTLTGEHRSHYYSIGSNRLDSPSLIEPVWSTAAANSNFGGDMNNAQHPDIMKPHARFFIEREKSMVSIKFDPPVSGRFILVKLWSPYSDGNIDIEGIMVYGFAGTRYFPALDVR</sequence>
<feature type="compositionally biased region" description="Polar residues" evidence="1">
    <location>
        <begin position="1"/>
        <end position="27"/>
    </location>
</feature>
<dbReference type="GeneID" id="31002536"/>
<dbReference type="EMBL" id="LFMY01000003">
    <property type="protein sequence ID" value="OKL62134.1"/>
    <property type="molecule type" value="Genomic_DNA"/>
</dbReference>
<feature type="compositionally biased region" description="Low complexity" evidence="1">
    <location>
        <begin position="34"/>
        <end position="45"/>
    </location>
</feature>
<feature type="compositionally biased region" description="Acidic residues" evidence="1">
    <location>
        <begin position="348"/>
        <end position="362"/>
    </location>
</feature>
<feature type="region of interest" description="Disordered" evidence="1">
    <location>
        <begin position="299"/>
        <end position="363"/>
    </location>
</feature>
<gene>
    <name evidence="2" type="ORF">UA08_02781</name>
</gene>
<proteinExistence type="predicted"/>
<dbReference type="Proteomes" id="UP000214365">
    <property type="component" value="Unassembled WGS sequence"/>
</dbReference>
<organism evidence="2 3">
    <name type="scientific">Talaromyces atroroseus</name>
    <dbReference type="NCBI Taxonomy" id="1441469"/>
    <lineage>
        <taxon>Eukaryota</taxon>
        <taxon>Fungi</taxon>
        <taxon>Dikarya</taxon>
        <taxon>Ascomycota</taxon>
        <taxon>Pezizomycotina</taxon>
        <taxon>Eurotiomycetes</taxon>
        <taxon>Eurotiomycetidae</taxon>
        <taxon>Eurotiales</taxon>
        <taxon>Trichocomaceae</taxon>
        <taxon>Talaromyces</taxon>
        <taxon>Talaromyces sect. Trachyspermi</taxon>
    </lineage>
</organism>
<feature type="compositionally biased region" description="Basic and acidic residues" evidence="1">
    <location>
        <begin position="312"/>
        <end position="325"/>
    </location>
</feature>
<dbReference type="RefSeq" id="XP_020122255.1">
    <property type="nucleotide sequence ID" value="XM_020264861.1"/>
</dbReference>
<name>A0A225AUS0_TALAT</name>
<keyword evidence="3" id="KW-1185">Reference proteome</keyword>
<dbReference type="OrthoDB" id="2351940at2759"/>
<dbReference type="STRING" id="1441469.A0A225AUS0"/>
<protein>
    <submittedName>
        <fullName evidence="2">Uncharacterized protein</fullName>
    </submittedName>
</protein>
<comment type="caution">
    <text evidence="2">The sequence shown here is derived from an EMBL/GenBank/DDBJ whole genome shotgun (WGS) entry which is preliminary data.</text>
</comment>
<evidence type="ECO:0000256" key="1">
    <source>
        <dbReference type="SAM" id="MobiDB-lite"/>
    </source>
</evidence>
<reference evidence="2 3" key="1">
    <citation type="submission" date="2015-06" db="EMBL/GenBank/DDBJ databases">
        <title>Talaromyces atroroseus IBT 11181 draft genome.</title>
        <authorList>
            <person name="Rasmussen K.B."/>
            <person name="Rasmussen S."/>
            <person name="Petersen B."/>
            <person name="Sicheritz-Ponten T."/>
            <person name="Mortensen U.H."/>
            <person name="Thrane U."/>
        </authorList>
    </citation>
    <scope>NUCLEOTIDE SEQUENCE [LARGE SCALE GENOMIC DNA]</scope>
    <source>
        <strain evidence="2 3">IBT 11181</strain>
    </source>
</reference>
<feature type="region of interest" description="Disordered" evidence="1">
    <location>
        <begin position="1"/>
        <end position="79"/>
    </location>
</feature>